<sequence>MVTGHDAHDNTTIYLDTGYTHLFNTKDRSNNLLAGAGANTTNNKDLNRRLWCNEEYVRLQVNQEWAWRTGYIQIGSEMRCHRRETCICSISYSLTRTTQYQTNVGFDFKLLKDITGKVGVTVGWSVASSVSSIYARQIKDEACAYMTFAGDMYNVNEWKVWGERCYGDDLGPTFEEHWDWFQTESPQEFADRDEWKGSYESASC</sequence>
<evidence type="ECO:0000313" key="1">
    <source>
        <dbReference type="EMBL" id="KND03883.1"/>
    </source>
</evidence>
<reference evidence="1 2" key="1">
    <citation type="submission" date="2009-08" db="EMBL/GenBank/DDBJ databases">
        <title>The Genome Sequence of Spizellomyces punctatus strain DAOM BR117.</title>
        <authorList>
            <consortium name="The Broad Institute Genome Sequencing Platform"/>
            <person name="Russ C."/>
            <person name="Cuomo C."/>
            <person name="Shea T."/>
            <person name="Young S.K."/>
            <person name="Zeng Q."/>
            <person name="Koehrsen M."/>
            <person name="Haas B."/>
            <person name="Borodovsky M."/>
            <person name="Guigo R."/>
            <person name="Alvarado L."/>
            <person name="Berlin A."/>
            <person name="Bochicchio J."/>
            <person name="Borenstein D."/>
            <person name="Chapman S."/>
            <person name="Chen Z."/>
            <person name="Engels R."/>
            <person name="Freedman E."/>
            <person name="Gellesch M."/>
            <person name="Goldberg J."/>
            <person name="Griggs A."/>
            <person name="Gujja S."/>
            <person name="Heiman D."/>
            <person name="Hepburn T."/>
            <person name="Howarth C."/>
            <person name="Jen D."/>
            <person name="Larson L."/>
            <person name="Lewis B."/>
            <person name="Mehta T."/>
            <person name="Park D."/>
            <person name="Pearson M."/>
            <person name="Roberts A."/>
            <person name="Saif S."/>
            <person name="Shenoy N."/>
            <person name="Sisk P."/>
            <person name="Stolte C."/>
            <person name="Sykes S."/>
            <person name="Thomson T."/>
            <person name="Walk T."/>
            <person name="White J."/>
            <person name="Yandava C."/>
            <person name="Burger G."/>
            <person name="Gray M.W."/>
            <person name="Holland P.W.H."/>
            <person name="King N."/>
            <person name="Lang F.B.F."/>
            <person name="Roger A.J."/>
            <person name="Ruiz-Trillo I."/>
            <person name="Lander E."/>
            <person name="Nusbaum C."/>
        </authorList>
    </citation>
    <scope>NUCLEOTIDE SEQUENCE [LARGE SCALE GENOMIC DNA]</scope>
    <source>
        <strain evidence="1 2">DAOM BR117</strain>
    </source>
</reference>
<dbReference type="InParanoid" id="A0A0L0HRY2"/>
<organism evidence="1 2">
    <name type="scientific">Spizellomyces punctatus (strain DAOM BR117)</name>
    <dbReference type="NCBI Taxonomy" id="645134"/>
    <lineage>
        <taxon>Eukaryota</taxon>
        <taxon>Fungi</taxon>
        <taxon>Fungi incertae sedis</taxon>
        <taxon>Chytridiomycota</taxon>
        <taxon>Chytridiomycota incertae sedis</taxon>
        <taxon>Chytridiomycetes</taxon>
        <taxon>Spizellomycetales</taxon>
        <taxon>Spizellomycetaceae</taxon>
        <taxon>Spizellomyces</taxon>
    </lineage>
</organism>
<dbReference type="VEuPathDB" id="FungiDB:SPPG_01337"/>
<dbReference type="RefSeq" id="XP_016611922.1">
    <property type="nucleotide sequence ID" value="XM_016749656.1"/>
</dbReference>
<protein>
    <submittedName>
        <fullName evidence="1">Uncharacterized protein</fullName>
    </submittedName>
</protein>
<evidence type="ECO:0000313" key="2">
    <source>
        <dbReference type="Proteomes" id="UP000053201"/>
    </source>
</evidence>
<accession>A0A0L0HRY2</accession>
<gene>
    <name evidence="1" type="ORF">SPPG_01337</name>
</gene>
<dbReference type="AlphaFoldDB" id="A0A0L0HRY2"/>
<dbReference type="GeneID" id="27685005"/>
<name>A0A0L0HRY2_SPIPD</name>
<dbReference type="EMBL" id="KQ257451">
    <property type="protein sequence ID" value="KND03883.1"/>
    <property type="molecule type" value="Genomic_DNA"/>
</dbReference>
<proteinExistence type="predicted"/>
<keyword evidence="2" id="KW-1185">Reference proteome</keyword>
<dbReference type="Proteomes" id="UP000053201">
    <property type="component" value="Unassembled WGS sequence"/>
</dbReference>